<dbReference type="RefSeq" id="XP_024586186.1">
    <property type="nucleotide sequence ID" value="XM_024721048.1"/>
</dbReference>
<dbReference type="Proteomes" id="UP000054928">
    <property type="component" value="Unassembled WGS sequence"/>
</dbReference>
<accession>A0A0P1B4V7</accession>
<protein>
    <submittedName>
        <fullName evidence="1">Uncharacterized protein</fullName>
    </submittedName>
</protein>
<name>A0A0P1B4V7_PLAHL</name>
<dbReference type="AlphaFoldDB" id="A0A0P1B4V7"/>
<proteinExistence type="predicted"/>
<evidence type="ECO:0000313" key="2">
    <source>
        <dbReference type="Proteomes" id="UP000054928"/>
    </source>
</evidence>
<evidence type="ECO:0000313" key="1">
    <source>
        <dbReference type="EMBL" id="CEG49817.1"/>
    </source>
</evidence>
<reference evidence="2" key="1">
    <citation type="submission" date="2014-09" db="EMBL/GenBank/DDBJ databases">
        <authorList>
            <person name="Sharma Rahul"/>
            <person name="Thines Marco"/>
        </authorList>
    </citation>
    <scope>NUCLEOTIDE SEQUENCE [LARGE SCALE GENOMIC DNA]</scope>
</reference>
<dbReference type="EMBL" id="CCYD01003097">
    <property type="protein sequence ID" value="CEG49817.1"/>
    <property type="molecule type" value="Genomic_DNA"/>
</dbReference>
<dbReference type="GeneID" id="36402614"/>
<keyword evidence="2" id="KW-1185">Reference proteome</keyword>
<organism evidence="1 2">
    <name type="scientific">Plasmopara halstedii</name>
    <name type="common">Downy mildew of sunflower</name>
    <dbReference type="NCBI Taxonomy" id="4781"/>
    <lineage>
        <taxon>Eukaryota</taxon>
        <taxon>Sar</taxon>
        <taxon>Stramenopiles</taxon>
        <taxon>Oomycota</taxon>
        <taxon>Peronosporomycetes</taxon>
        <taxon>Peronosporales</taxon>
        <taxon>Peronosporaceae</taxon>
        <taxon>Plasmopara</taxon>
    </lineage>
</organism>
<sequence>MSMILSTLRPDIRVVRTKNKMHHFSNTILPLLFVRLNQSSHHELCENPNPLEE</sequence>